<keyword evidence="4" id="KW-1185">Reference proteome</keyword>
<feature type="region of interest" description="Disordered" evidence="1">
    <location>
        <begin position="259"/>
        <end position="320"/>
    </location>
</feature>
<evidence type="ECO:0000259" key="2">
    <source>
        <dbReference type="Pfam" id="PF10536"/>
    </source>
</evidence>
<name>A0A7J9CY99_GOSGO</name>
<dbReference type="Proteomes" id="UP000593579">
    <property type="component" value="Unassembled WGS sequence"/>
</dbReference>
<dbReference type="GO" id="GO:0010073">
    <property type="term" value="P:meristem maintenance"/>
    <property type="evidence" value="ECO:0007669"/>
    <property type="project" value="InterPro"/>
</dbReference>
<feature type="compositionally biased region" description="Low complexity" evidence="1">
    <location>
        <begin position="287"/>
        <end position="303"/>
    </location>
</feature>
<accession>A0A7J9CY99</accession>
<dbReference type="OrthoDB" id="990873at2759"/>
<dbReference type="InterPro" id="IPR044824">
    <property type="entry name" value="MAIN-like"/>
</dbReference>
<feature type="region of interest" description="Disordered" evidence="1">
    <location>
        <begin position="164"/>
        <end position="193"/>
    </location>
</feature>
<reference evidence="3 4" key="1">
    <citation type="journal article" date="2019" name="Genome Biol. Evol.">
        <title>Insights into the evolution of the New World diploid cottons (Gossypium, subgenus Houzingenia) based on genome sequencing.</title>
        <authorList>
            <person name="Grover C.E."/>
            <person name="Arick M.A. 2nd"/>
            <person name="Thrash A."/>
            <person name="Conover J.L."/>
            <person name="Sanders W.S."/>
            <person name="Peterson D.G."/>
            <person name="Frelichowski J.E."/>
            <person name="Scheffler J.A."/>
            <person name="Scheffler B.E."/>
            <person name="Wendel J.F."/>
        </authorList>
    </citation>
    <scope>NUCLEOTIDE SEQUENCE [LARGE SCALE GENOMIC DNA]</scope>
    <source>
        <strain evidence="3">5</strain>
        <tissue evidence="3">Leaf</tissue>
    </source>
</reference>
<dbReference type="Pfam" id="PF10536">
    <property type="entry name" value="PMD"/>
    <property type="match status" value="1"/>
</dbReference>
<dbReference type="AlphaFoldDB" id="A0A7J9CY99"/>
<proteinExistence type="predicted"/>
<evidence type="ECO:0000256" key="1">
    <source>
        <dbReference type="SAM" id="MobiDB-lite"/>
    </source>
</evidence>
<gene>
    <name evidence="3" type="ORF">Gogos_020948</name>
</gene>
<evidence type="ECO:0000313" key="3">
    <source>
        <dbReference type="EMBL" id="MBA0753245.1"/>
    </source>
</evidence>
<dbReference type="InterPro" id="IPR019557">
    <property type="entry name" value="AminoTfrase-like_pln_mobile"/>
</dbReference>
<organism evidence="3 4">
    <name type="scientific">Gossypium gossypioides</name>
    <name type="common">Mexican cotton</name>
    <name type="synonym">Selera gossypioides</name>
    <dbReference type="NCBI Taxonomy" id="34282"/>
    <lineage>
        <taxon>Eukaryota</taxon>
        <taxon>Viridiplantae</taxon>
        <taxon>Streptophyta</taxon>
        <taxon>Embryophyta</taxon>
        <taxon>Tracheophyta</taxon>
        <taxon>Spermatophyta</taxon>
        <taxon>Magnoliopsida</taxon>
        <taxon>eudicotyledons</taxon>
        <taxon>Gunneridae</taxon>
        <taxon>Pentapetalae</taxon>
        <taxon>rosids</taxon>
        <taxon>malvids</taxon>
        <taxon>Malvales</taxon>
        <taxon>Malvaceae</taxon>
        <taxon>Malvoideae</taxon>
        <taxon>Gossypium</taxon>
    </lineage>
</organism>
<comment type="caution">
    <text evidence="3">The sequence shown here is derived from an EMBL/GenBank/DDBJ whole genome shotgun (WGS) entry which is preliminary data.</text>
</comment>
<protein>
    <recommendedName>
        <fullName evidence="2">Aminotransferase-like plant mobile domain-containing protein</fullName>
    </recommendedName>
</protein>
<feature type="domain" description="Aminotransferase-like plant mobile" evidence="2">
    <location>
        <begin position="1"/>
        <end position="113"/>
    </location>
</feature>
<dbReference type="PANTHER" id="PTHR46033">
    <property type="entry name" value="PROTEIN MAIN-LIKE 2"/>
    <property type="match status" value="1"/>
</dbReference>
<feature type="compositionally biased region" description="Basic and acidic residues" evidence="1">
    <location>
        <begin position="164"/>
        <end position="182"/>
    </location>
</feature>
<sequence length="320" mass="37219">MIGGYLMSNLSRNLVHLRWLLKLVDFRTADEFSWGSVVLATLYWEMCGATLPNKAKIRGCLSLLQSWARFCFPFLRPRVNQPYTFSLKTRWNHPSSYVRIPTAFEDIRLLLDQRLEAQKNRYDHIPIREPIIVPELACAPNYMPWFRIYSKPYLLSKEHRRQQIRVERERQGPLNPRRRDDGTGPSTTPQPLQIMVGAYPSPYMYHNPYMFPFLNPIPGWNGWPDVSPFPMTLTQSTIYRPSSPDGSYEATLESSSHYQSLSPYGIQTPPPWEMQTPPHSLLYQDGSSFQHPQSEQPQPSLEQPQPPSEAEPMRNLARNR</sequence>
<evidence type="ECO:0000313" key="4">
    <source>
        <dbReference type="Proteomes" id="UP000593579"/>
    </source>
</evidence>
<dbReference type="PANTHER" id="PTHR46033:SF8">
    <property type="entry name" value="PROTEIN MAINTENANCE OF MERISTEMS-LIKE"/>
    <property type="match status" value="1"/>
</dbReference>
<dbReference type="EMBL" id="JABEZY010210801">
    <property type="protein sequence ID" value="MBA0753245.1"/>
    <property type="molecule type" value="Genomic_DNA"/>
</dbReference>